<proteinExistence type="inferred from homology"/>
<sequence length="256" mass="27615">MRLVNKVAIVTGAAGGIGQAIIEKLTSEGAKVVAVDISSEALKVFDSYGSEKVKSLAVDVTDFQQVEGMVKQAAEQFGQLDIMVNNAGIGAPKPLLQHDPRADFDPITQVNQYGVYYGILAAARQFQAQSTQGVIINTSSVYGQMAAELTFTYNVSKAAVDMMTKCAALELAPLGIRVCAVAPGRVDTPMLRQYEAIGLWEHIRKEQMRDTMTQPQEIANVVAFLASDEANCINGTTVSASDGFENFKYPLLDKIQ</sequence>
<name>A0ABW7IUU6_9VIBR</name>
<gene>
    <name evidence="3" type="ORF">ACGRQ9_07910</name>
</gene>
<dbReference type="InterPro" id="IPR036291">
    <property type="entry name" value="NAD(P)-bd_dom_sf"/>
</dbReference>
<dbReference type="CDD" id="cd05233">
    <property type="entry name" value="SDR_c"/>
    <property type="match status" value="1"/>
</dbReference>
<dbReference type="SUPFAM" id="SSF51735">
    <property type="entry name" value="NAD(P)-binding Rossmann-fold domains"/>
    <property type="match status" value="1"/>
</dbReference>
<evidence type="ECO:0000256" key="1">
    <source>
        <dbReference type="ARBA" id="ARBA00006484"/>
    </source>
</evidence>
<keyword evidence="2 3" id="KW-0560">Oxidoreductase</keyword>
<dbReference type="Pfam" id="PF13561">
    <property type="entry name" value="adh_short_C2"/>
    <property type="match status" value="1"/>
</dbReference>
<dbReference type="EMBL" id="JBIHSN010000002">
    <property type="protein sequence ID" value="MFH0265421.1"/>
    <property type="molecule type" value="Genomic_DNA"/>
</dbReference>
<keyword evidence="4" id="KW-1185">Reference proteome</keyword>
<dbReference type="PANTHER" id="PTHR24321">
    <property type="entry name" value="DEHYDROGENASES, SHORT CHAIN"/>
    <property type="match status" value="1"/>
</dbReference>
<dbReference type="PRINTS" id="PR00081">
    <property type="entry name" value="GDHRDH"/>
</dbReference>
<reference evidence="3 4" key="1">
    <citation type="submission" date="2024-10" db="EMBL/GenBank/DDBJ databases">
        <authorList>
            <person name="Yibar A."/>
            <person name="Saticioglu I.B."/>
            <person name="Duman M."/>
            <person name="Ajmi N."/>
            <person name="Gurler F."/>
            <person name="Ay H."/>
            <person name="Onuk E."/>
            <person name="Guler S."/>
            <person name="Romalde J.L."/>
        </authorList>
    </citation>
    <scope>NUCLEOTIDE SEQUENCE [LARGE SCALE GENOMIC DNA]</scope>
    <source>
        <strain evidence="3 4">14-MA-B</strain>
    </source>
</reference>
<dbReference type="PROSITE" id="PS00061">
    <property type="entry name" value="ADH_SHORT"/>
    <property type="match status" value="1"/>
</dbReference>
<dbReference type="GO" id="GO:0016491">
    <property type="term" value="F:oxidoreductase activity"/>
    <property type="evidence" value="ECO:0007669"/>
    <property type="project" value="UniProtKB-KW"/>
</dbReference>
<dbReference type="InterPro" id="IPR002347">
    <property type="entry name" value="SDR_fam"/>
</dbReference>
<evidence type="ECO:0000313" key="4">
    <source>
        <dbReference type="Proteomes" id="UP001607151"/>
    </source>
</evidence>
<evidence type="ECO:0000256" key="2">
    <source>
        <dbReference type="ARBA" id="ARBA00023002"/>
    </source>
</evidence>
<dbReference type="PANTHER" id="PTHR24321:SF8">
    <property type="entry name" value="ESTRADIOL 17-BETA-DEHYDROGENASE 8-RELATED"/>
    <property type="match status" value="1"/>
</dbReference>
<comment type="caution">
    <text evidence="3">The sequence shown here is derived from an EMBL/GenBank/DDBJ whole genome shotgun (WGS) entry which is preliminary data.</text>
</comment>
<organism evidence="3 4">
    <name type="scientific">Vibrio rumoiensis</name>
    <dbReference type="NCBI Taxonomy" id="76258"/>
    <lineage>
        <taxon>Bacteria</taxon>
        <taxon>Pseudomonadati</taxon>
        <taxon>Pseudomonadota</taxon>
        <taxon>Gammaproteobacteria</taxon>
        <taxon>Vibrionales</taxon>
        <taxon>Vibrionaceae</taxon>
        <taxon>Vibrio</taxon>
    </lineage>
</organism>
<accession>A0ABW7IUU6</accession>
<dbReference type="Gene3D" id="3.40.50.720">
    <property type="entry name" value="NAD(P)-binding Rossmann-like Domain"/>
    <property type="match status" value="1"/>
</dbReference>
<evidence type="ECO:0000313" key="3">
    <source>
        <dbReference type="EMBL" id="MFH0265421.1"/>
    </source>
</evidence>
<comment type="similarity">
    <text evidence="1">Belongs to the short-chain dehydrogenases/reductases (SDR) family.</text>
</comment>
<dbReference type="EC" id="1.1.1.-" evidence="3"/>
<dbReference type="RefSeq" id="WP_089138602.1">
    <property type="nucleotide sequence ID" value="NZ_AP018685.1"/>
</dbReference>
<dbReference type="InterPro" id="IPR020904">
    <property type="entry name" value="Sc_DH/Rdtase_CS"/>
</dbReference>
<dbReference type="Proteomes" id="UP001607151">
    <property type="component" value="Unassembled WGS sequence"/>
</dbReference>
<dbReference type="PRINTS" id="PR00080">
    <property type="entry name" value="SDRFAMILY"/>
</dbReference>
<protein>
    <submittedName>
        <fullName evidence="3">SDR family NAD(P)-dependent oxidoreductase</fullName>
        <ecNumber evidence="3">1.1.1.-</ecNumber>
    </submittedName>
</protein>